<evidence type="ECO:0000313" key="2">
    <source>
        <dbReference type="Proteomes" id="UP000339249"/>
    </source>
</evidence>
<dbReference type="EMBL" id="CABDVU010000001">
    <property type="protein sequence ID" value="VTN08180.1"/>
    <property type="molecule type" value="Genomic_DNA"/>
</dbReference>
<reference evidence="1 2" key="1">
    <citation type="submission" date="2019-04" db="EMBL/GenBank/DDBJ databases">
        <authorList>
            <consortium name="Pathogen Informatics"/>
        </authorList>
    </citation>
    <scope>NUCLEOTIDE SEQUENCE [LARGE SCALE GENOMIC DNA]</scope>
    <source>
        <strain evidence="1 2">NCTC9185</strain>
    </source>
</reference>
<dbReference type="AlphaFoldDB" id="A0A4U9CR57"/>
<gene>
    <name evidence="1" type="ORF">NCTC9185_00053</name>
</gene>
<proteinExistence type="predicted"/>
<accession>A0A4U9CR57</accession>
<evidence type="ECO:0000313" key="1">
    <source>
        <dbReference type="EMBL" id="VTN08180.1"/>
    </source>
</evidence>
<sequence length="30" mass="3212">MAIFLPGDSLLGGACMEVIFGRQLPDESED</sequence>
<protein>
    <submittedName>
        <fullName evidence="1">Uncharacterized protein</fullName>
    </submittedName>
</protein>
<name>A0A4U9CR57_RAOTE</name>
<dbReference type="Proteomes" id="UP000339249">
    <property type="component" value="Unassembled WGS sequence"/>
</dbReference>
<organism evidence="1 2">
    <name type="scientific">Raoultella terrigena</name>
    <name type="common">Klebsiella terrigena</name>
    <dbReference type="NCBI Taxonomy" id="577"/>
    <lineage>
        <taxon>Bacteria</taxon>
        <taxon>Pseudomonadati</taxon>
        <taxon>Pseudomonadota</taxon>
        <taxon>Gammaproteobacteria</taxon>
        <taxon>Enterobacterales</taxon>
        <taxon>Enterobacteriaceae</taxon>
        <taxon>Klebsiella/Raoultella group</taxon>
        <taxon>Raoultella</taxon>
    </lineage>
</organism>